<protein>
    <submittedName>
        <fullName evidence="2">Uncharacterized protein</fullName>
    </submittedName>
</protein>
<dbReference type="Gene3D" id="3.80.10.10">
    <property type="entry name" value="Ribonuclease Inhibitor"/>
    <property type="match status" value="1"/>
</dbReference>
<reference evidence="2 3" key="1">
    <citation type="submission" date="2020-01" db="EMBL/GenBank/DDBJ databases">
        <authorList>
            <person name="Gupta K D."/>
        </authorList>
    </citation>
    <scope>NUCLEOTIDE SEQUENCE [LARGE SCALE GENOMIC DNA]</scope>
</reference>
<dbReference type="AlphaFoldDB" id="A0A8S0XKL7"/>
<comment type="caution">
    <text evidence="2">The sequence shown here is derived from an EMBL/GenBank/DDBJ whole genome shotgun (WGS) entry which is preliminary data.</text>
</comment>
<evidence type="ECO:0000256" key="1">
    <source>
        <dbReference type="SAM" id="MobiDB-lite"/>
    </source>
</evidence>
<evidence type="ECO:0000313" key="2">
    <source>
        <dbReference type="EMBL" id="CAA7265103.1"/>
    </source>
</evidence>
<dbReference type="Proteomes" id="UP000467700">
    <property type="component" value="Unassembled WGS sequence"/>
</dbReference>
<dbReference type="InterPro" id="IPR032675">
    <property type="entry name" value="LRR_dom_sf"/>
</dbReference>
<gene>
    <name evidence="2" type="ORF">AAE3_LOCUS7282</name>
</gene>
<keyword evidence="3" id="KW-1185">Reference proteome</keyword>
<dbReference type="SUPFAM" id="SSF52047">
    <property type="entry name" value="RNI-like"/>
    <property type="match status" value="1"/>
</dbReference>
<feature type="region of interest" description="Disordered" evidence="1">
    <location>
        <begin position="369"/>
        <end position="407"/>
    </location>
</feature>
<organism evidence="2 3">
    <name type="scientific">Cyclocybe aegerita</name>
    <name type="common">Black poplar mushroom</name>
    <name type="synonym">Agrocybe aegerita</name>
    <dbReference type="NCBI Taxonomy" id="1973307"/>
    <lineage>
        <taxon>Eukaryota</taxon>
        <taxon>Fungi</taxon>
        <taxon>Dikarya</taxon>
        <taxon>Basidiomycota</taxon>
        <taxon>Agaricomycotina</taxon>
        <taxon>Agaricomycetes</taxon>
        <taxon>Agaricomycetidae</taxon>
        <taxon>Agaricales</taxon>
        <taxon>Agaricineae</taxon>
        <taxon>Bolbitiaceae</taxon>
        <taxon>Cyclocybe</taxon>
    </lineage>
</organism>
<proteinExistence type="predicted"/>
<dbReference type="EMBL" id="CACVBS010000046">
    <property type="protein sequence ID" value="CAA7265103.1"/>
    <property type="molecule type" value="Genomic_DNA"/>
</dbReference>
<name>A0A8S0XKL7_CYCAE</name>
<accession>A0A8S0XKL7</accession>
<sequence length="407" mass="45918">MFFELWVDRCDDDVLRMELVKEWLARSGDLPLNITAQCLCRKARQAPAEPLFPLVDILNSYASRWRALNLHAPSALLSRFNSGSTIPEGSGLSELTIEPSDYPVWYPVNLMSVTTTLRKLTIAIIPLSRVHIHFDQPHAPIYRLEQCTFASMDPAEADLVPEHVAVLNLRHLAFEGNSEERLNVLFDKVHFPRLERLEIKSSEVDLDPPLDLAVHFARWHCLLKTLSLSDRETRGMDMKKVLSQVSSLEYLDLSSSENNSAACDVLYALADRFGSADGTVSFLPRLKKFKSFNTPPTFSLDVIPRIFGVIFDNMDFTSPASIPKRPVLQSVTIHLNPGPDTNEMDPQTMQKYLYLQRIGIELEIDPPLLSSHRSNREGQNRGDQNGRFSPVFPFDSGSGSEKEPSPQ</sequence>
<evidence type="ECO:0000313" key="3">
    <source>
        <dbReference type="Proteomes" id="UP000467700"/>
    </source>
</evidence>
<dbReference type="OrthoDB" id="3357519at2759"/>